<evidence type="ECO:0000313" key="2">
    <source>
        <dbReference type="EMBL" id="KAG6767251.1"/>
    </source>
</evidence>
<dbReference type="AlphaFoldDB" id="A0A8X7ZDD9"/>
<sequence length="118" mass="12936">MEKLTQDLKKGYLNLFEAIRGSRNSQGNENGEEDKSESVEGGTVQEEGIKVTARGPKLPDVPKDSTKPFLMKARIHLKLGEDFMREPDVFSREAGAVVPVPEIKAGEAENGKIVLQPS</sequence>
<keyword evidence="3" id="KW-1185">Reference proteome</keyword>
<proteinExistence type="predicted"/>
<feature type="region of interest" description="Disordered" evidence="1">
    <location>
        <begin position="21"/>
        <end position="65"/>
    </location>
</feature>
<accession>A0A8X7ZDD9</accession>
<protein>
    <submittedName>
        <fullName evidence="2">Uncharacterized protein</fullName>
    </submittedName>
</protein>
<name>A0A8X7ZDD9_POPTO</name>
<organism evidence="2 3">
    <name type="scientific">Populus tomentosa</name>
    <name type="common">Chinese white poplar</name>
    <dbReference type="NCBI Taxonomy" id="118781"/>
    <lineage>
        <taxon>Eukaryota</taxon>
        <taxon>Viridiplantae</taxon>
        <taxon>Streptophyta</taxon>
        <taxon>Embryophyta</taxon>
        <taxon>Tracheophyta</taxon>
        <taxon>Spermatophyta</taxon>
        <taxon>Magnoliopsida</taxon>
        <taxon>eudicotyledons</taxon>
        <taxon>Gunneridae</taxon>
        <taxon>Pentapetalae</taxon>
        <taxon>rosids</taxon>
        <taxon>fabids</taxon>
        <taxon>Malpighiales</taxon>
        <taxon>Salicaceae</taxon>
        <taxon>Saliceae</taxon>
        <taxon>Populus</taxon>
    </lineage>
</organism>
<evidence type="ECO:0000313" key="3">
    <source>
        <dbReference type="Proteomes" id="UP000886885"/>
    </source>
</evidence>
<reference evidence="2" key="1">
    <citation type="journal article" date="2020" name="bioRxiv">
        <title>Hybrid origin of Populus tomentosa Carr. identified through genome sequencing and phylogenomic analysis.</title>
        <authorList>
            <person name="An X."/>
            <person name="Gao K."/>
            <person name="Chen Z."/>
            <person name="Li J."/>
            <person name="Yang X."/>
            <person name="Yang X."/>
            <person name="Zhou J."/>
            <person name="Guo T."/>
            <person name="Zhao T."/>
            <person name="Huang S."/>
            <person name="Miao D."/>
            <person name="Khan W.U."/>
            <person name="Rao P."/>
            <person name="Ye M."/>
            <person name="Lei B."/>
            <person name="Liao W."/>
            <person name="Wang J."/>
            <person name="Ji L."/>
            <person name="Li Y."/>
            <person name="Guo B."/>
            <person name="Mustafa N.S."/>
            <person name="Li S."/>
            <person name="Yun Q."/>
            <person name="Keller S.R."/>
            <person name="Mao J."/>
            <person name="Zhang R."/>
            <person name="Strauss S.H."/>
        </authorList>
    </citation>
    <scope>NUCLEOTIDE SEQUENCE</scope>
    <source>
        <strain evidence="2">GM15</strain>
        <tissue evidence="2">Leaf</tissue>
    </source>
</reference>
<dbReference type="OrthoDB" id="951180at2759"/>
<comment type="caution">
    <text evidence="2">The sequence shown here is derived from an EMBL/GenBank/DDBJ whole genome shotgun (WGS) entry which is preliminary data.</text>
</comment>
<dbReference type="Proteomes" id="UP000886885">
    <property type="component" value="Chromosome 7D"/>
</dbReference>
<evidence type="ECO:0000256" key="1">
    <source>
        <dbReference type="SAM" id="MobiDB-lite"/>
    </source>
</evidence>
<gene>
    <name evidence="2" type="ORF">POTOM_028446</name>
</gene>
<dbReference type="EMBL" id="JAAWWB010000014">
    <property type="protein sequence ID" value="KAG6767251.1"/>
    <property type="molecule type" value="Genomic_DNA"/>
</dbReference>